<dbReference type="GO" id="GO:0046872">
    <property type="term" value="F:metal ion binding"/>
    <property type="evidence" value="ECO:0007669"/>
    <property type="project" value="UniProtKB-KW"/>
</dbReference>
<dbReference type="Proteomes" id="UP001303115">
    <property type="component" value="Unassembled WGS sequence"/>
</dbReference>
<feature type="binding site" evidence="1">
    <location>
        <position position="88"/>
    </location>
    <ligand>
        <name>Mg(2+)</name>
        <dbReference type="ChEBI" id="CHEBI:18420"/>
        <label>1</label>
    </ligand>
</feature>
<dbReference type="InterPro" id="IPR005502">
    <property type="entry name" value="Ribosyl_crysJ1"/>
</dbReference>
<dbReference type="EMBL" id="MU854427">
    <property type="protein sequence ID" value="KAK4038485.1"/>
    <property type="molecule type" value="Genomic_DNA"/>
</dbReference>
<feature type="binding site" evidence="1">
    <location>
        <position position="344"/>
    </location>
    <ligand>
        <name>Mg(2+)</name>
        <dbReference type="ChEBI" id="CHEBI:18420"/>
        <label>1</label>
    </ligand>
</feature>
<keyword evidence="1" id="KW-0479">Metal-binding</keyword>
<evidence type="ECO:0000256" key="1">
    <source>
        <dbReference type="PIRSR" id="PIRSR605502-1"/>
    </source>
</evidence>
<evidence type="ECO:0000313" key="3">
    <source>
        <dbReference type="EMBL" id="KAK4038485.1"/>
    </source>
</evidence>
<protein>
    <submittedName>
        <fullName evidence="3">ADP-ribosylglycohydrolase-domain-containing protein</fullName>
    </submittedName>
</protein>
<sequence length="461" mass="50291">MSTPTPTLPSSATTHLLRAALQDRIAGVLIGSALGDAIGLYTEFLTAANAAKAYPAGRFTLGGPSQCHPTPFKLDAHRAPKEPGDWTDDTDHALLLLLSFLHTARTSPNPNPTPDDGEEGGQHPPLPTQKDLAARLRVWVSQGFRPLDTMPLGLGRLVGTVVASQGFDADPESVAREYWERTGRRVAPNGSLMRTHPLGVICMFREEEEGLGVAAALSRVTHVDPRCVVACVIGTRLVRGVVRGEVVGEGDVDVVMGRAVEWFRGTGEELEEEELWRHVRCEGGLDELKLDDQAAIGYVYKTLGSGVMLLRMAIRRTATSRGGLLNRTRLFEDLITDLIMRGGDADTNACFAGALLGGYLGYSALPDHWKHGLKYQEWLLGKSDALCRVLGVMDGDYHGKEDKDTELQGGRPAVSQDEMEGRWMVLQQATFKKMEEVAKETSSKASRSGWSLPWQRAKGKR</sequence>
<name>A0AAN6PH81_9PEZI</name>
<dbReference type="PANTHER" id="PTHR16222:SF28">
    <property type="entry name" value="ADP-RIBOSYLGLYCOHYDROLASE"/>
    <property type="match status" value="1"/>
</dbReference>
<evidence type="ECO:0000313" key="4">
    <source>
        <dbReference type="Proteomes" id="UP001303115"/>
    </source>
</evidence>
<dbReference type="InterPro" id="IPR036705">
    <property type="entry name" value="Ribosyl_crysJ1_sf"/>
</dbReference>
<feature type="binding site" evidence="1">
    <location>
        <position position="347"/>
    </location>
    <ligand>
        <name>Mg(2+)</name>
        <dbReference type="ChEBI" id="CHEBI:18420"/>
        <label>1</label>
    </ligand>
</feature>
<gene>
    <name evidence="3" type="ORF">C8A01DRAFT_37541</name>
</gene>
<reference evidence="4" key="1">
    <citation type="journal article" date="2023" name="Mol. Phylogenet. Evol.">
        <title>Genome-scale phylogeny and comparative genomics of the fungal order Sordariales.</title>
        <authorList>
            <person name="Hensen N."/>
            <person name="Bonometti L."/>
            <person name="Westerberg I."/>
            <person name="Brannstrom I.O."/>
            <person name="Guillou S."/>
            <person name="Cros-Aarteil S."/>
            <person name="Calhoun S."/>
            <person name="Haridas S."/>
            <person name="Kuo A."/>
            <person name="Mondo S."/>
            <person name="Pangilinan J."/>
            <person name="Riley R."/>
            <person name="LaButti K."/>
            <person name="Andreopoulos B."/>
            <person name="Lipzen A."/>
            <person name="Chen C."/>
            <person name="Yan M."/>
            <person name="Daum C."/>
            <person name="Ng V."/>
            <person name="Clum A."/>
            <person name="Steindorff A."/>
            <person name="Ohm R.A."/>
            <person name="Martin F."/>
            <person name="Silar P."/>
            <person name="Natvig D.O."/>
            <person name="Lalanne C."/>
            <person name="Gautier V."/>
            <person name="Ament-Velasquez S.L."/>
            <person name="Kruys A."/>
            <person name="Hutchinson M.I."/>
            <person name="Powell A.J."/>
            <person name="Barry K."/>
            <person name="Miller A.N."/>
            <person name="Grigoriev I.V."/>
            <person name="Debuchy R."/>
            <person name="Gladieux P."/>
            <person name="Hiltunen Thoren M."/>
            <person name="Johannesson H."/>
        </authorList>
    </citation>
    <scope>NUCLEOTIDE SEQUENCE [LARGE SCALE GENOMIC DNA]</scope>
    <source>
        <strain evidence="4">CBS 284.82</strain>
    </source>
</reference>
<accession>A0AAN6PH81</accession>
<feature type="binding site" evidence="1">
    <location>
        <position position="346"/>
    </location>
    <ligand>
        <name>Mg(2+)</name>
        <dbReference type="ChEBI" id="CHEBI:18420"/>
        <label>1</label>
    </ligand>
</feature>
<feature type="binding site" evidence="1">
    <location>
        <position position="87"/>
    </location>
    <ligand>
        <name>Mg(2+)</name>
        <dbReference type="ChEBI" id="CHEBI:18420"/>
        <label>1</label>
    </ligand>
</feature>
<dbReference type="SUPFAM" id="SSF101478">
    <property type="entry name" value="ADP-ribosylglycohydrolase"/>
    <property type="match status" value="1"/>
</dbReference>
<comment type="caution">
    <text evidence="3">The sequence shown here is derived from an EMBL/GenBank/DDBJ whole genome shotgun (WGS) entry which is preliminary data.</text>
</comment>
<feature type="binding site" evidence="1">
    <location>
        <position position="89"/>
    </location>
    <ligand>
        <name>Mg(2+)</name>
        <dbReference type="ChEBI" id="CHEBI:18420"/>
        <label>1</label>
    </ligand>
</feature>
<dbReference type="AlphaFoldDB" id="A0AAN6PH81"/>
<feature type="region of interest" description="Disordered" evidence="2">
    <location>
        <begin position="105"/>
        <end position="128"/>
    </location>
</feature>
<keyword evidence="4" id="KW-1185">Reference proteome</keyword>
<dbReference type="Pfam" id="PF03747">
    <property type="entry name" value="ADP_ribosyl_GH"/>
    <property type="match status" value="1"/>
</dbReference>
<dbReference type="PANTHER" id="PTHR16222">
    <property type="entry name" value="ADP-RIBOSYLGLYCOHYDROLASE"/>
    <property type="match status" value="1"/>
</dbReference>
<dbReference type="Gene3D" id="1.10.4080.10">
    <property type="entry name" value="ADP-ribosylation/Crystallin J1"/>
    <property type="match status" value="1"/>
</dbReference>
<keyword evidence="1" id="KW-0460">Magnesium</keyword>
<feature type="region of interest" description="Disordered" evidence="2">
    <location>
        <begin position="437"/>
        <end position="461"/>
    </location>
</feature>
<dbReference type="InterPro" id="IPR050792">
    <property type="entry name" value="ADP-ribosylglycohydrolase"/>
</dbReference>
<proteinExistence type="predicted"/>
<comment type="cofactor">
    <cofactor evidence="1">
        <name>Mg(2+)</name>
        <dbReference type="ChEBI" id="CHEBI:18420"/>
    </cofactor>
    <text evidence="1">Binds 2 magnesium ions per subunit.</text>
</comment>
<evidence type="ECO:0000256" key="2">
    <source>
        <dbReference type="SAM" id="MobiDB-lite"/>
    </source>
</evidence>
<organism evidence="3 4">
    <name type="scientific">Parachaetomium inaequale</name>
    <dbReference type="NCBI Taxonomy" id="2588326"/>
    <lineage>
        <taxon>Eukaryota</taxon>
        <taxon>Fungi</taxon>
        <taxon>Dikarya</taxon>
        <taxon>Ascomycota</taxon>
        <taxon>Pezizomycotina</taxon>
        <taxon>Sordariomycetes</taxon>
        <taxon>Sordariomycetidae</taxon>
        <taxon>Sordariales</taxon>
        <taxon>Chaetomiaceae</taxon>
        <taxon>Parachaetomium</taxon>
    </lineage>
</organism>